<dbReference type="Pfam" id="PF03124">
    <property type="entry name" value="EXS"/>
    <property type="match status" value="1"/>
</dbReference>
<dbReference type="OMA" id="ETSHFYT"/>
<dbReference type="GO" id="GO:0006817">
    <property type="term" value="P:phosphate ion transport"/>
    <property type="evidence" value="ECO:0007669"/>
    <property type="project" value="TreeGrafter"/>
</dbReference>
<evidence type="ECO:0000259" key="8">
    <source>
        <dbReference type="PROSITE" id="PS51380"/>
    </source>
</evidence>
<dbReference type="GO" id="GO:0005794">
    <property type="term" value="C:Golgi apparatus"/>
    <property type="evidence" value="ECO:0007669"/>
    <property type="project" value="TreeGrafter"/>
</dbReference>
<evidence type="ECO:0000256" key="1">
    <source>
        <dbReference type="ARBA" id="ARBA00004141"/>
    </source>
</evidence>
<dbReference type="Pfam" id="PF03105">
    <property type="entry name" value="SPX"/>
    <property type="match status" value="1"/>
</dbReference>
<evidence type="ECO:0000313" key="11">
    <source>
        <dbReference type="EMBL" id="ONH65462.1"/>
    </source>
</evidence>
<protein>
    <submittedName>
        <fullName evidence="10">CYFA0S12e03840g1_1</fullName>
    </submittedName>
    <submittedName>
        <fullName evidence="11">Protein SYG1</fullName>
    </submittedName>
</protein>
<feature type="transmembrane region" description="Helical" evidence="7">
    <location>
        <begin position="683"/>
        <end position="706"/>
    </location>
</feature>
<feature type="compositionally biased region" description="Acidic residues" evidence="6">
    <location>
        <begin position="841"/>
        <end position="852"/>
    </location>
</feature>
<gene>
    <name evidence="11" type="ORF">BON22_4732</name>
    <name evidence="10" type="ORF">CYFA0S_12e03840g</name>
</gene>
<name>A0A061BA02_CYBFA</name>
<dbReference type="Proteomes" id="UP000189513">
    <property type="component" value="Unassembled WGS sequence"/>
</dbReference>
<evidence type="ECO:0000256" key="5">
    <source>
        <dbReference type="ARBA" id="ARBA00023136"/>
    </source>
</evidence>
<feature type="compositionally biased region" description="Polar residues" evidence="6">
    <location>
        <begin position="34"/>
        <end position="44"/>
    </location>
</feature>
<evidence type="ECO:0000256" key="7">
    <source>
        <dbReference type="SAM" id="Phobius"/>
    </source>
</evidence>
<comment type="subcellular location">
    <subcellularLocation>
        <location evidence="1">Membrane</location>
        <topology evidence="1">Multi-pass membrane protein</topology>
    </subcellularLocation>
</comment>
<evidence type="ECO:0000256" key="3">
    <source>
        <dbReference type="ARBA" id="ARBA00022692"/>
    </source>
</evidence>
<comment type="similarity">
    <text evidence="2">Belongs to the SYG1 (TC 2.A.94) family.</text>
</comment>
<dbReference type="OrthoDB" id="9970435at2759"/>
<reference evidence="11" key="3">
    <citation type="submission" date="2017-01" db="EMBL/GenBank/DDBJ databases">
        <authorList>
            <person name="Mah S.A."/>
            <person name="Swanson W.J."/>
            <person name="Moy G.W."/>
            <person name="Vacquier V.D."/>
        </authorList>
    </citation>
    <scope>NUCLEOTIDE SEQUENCE [LARGE SCALE GENOMIC DNA]</scope>
    <source>
        <strain evidence="11">65</strain>
    </source>
</reference>
<feature type="region of interest" description="Disordered" evidence="6">
    <location>
        <begin position="828"/>
        <end position="858"/>
    </location>
</feature>
<dbReference type="GO" id="GO:0016036">
    <property type="term" value="P:cellular response to phosphate starvation"/>
    <property type="evidence" value="ECO:0007669"/>
    <property type="project" value="TreeGrafter"/>
</dbReference>
<dbReference type="PANTHER" id="PTHR10783:SF103">
    <property type="entry name" value="SOLUTE CARRIER FAMILY 53 MEMBER 1"/>
    <property type="match status" value="1"/>
</dbReference>
<evidence type="ECO:0000313" key="12">
    <source>
        <dbReference type="Proteomes" id="UP000189513"/>
    </source>
</evidence>
<keyword evidence="3 7" id="KW-0812">Transmembrane</keyword>
<feature type="transmembrane region" description="Helical" evidence="7">
    <location>
        <begin position="376"/>
        <end position="399"/>
    </location>
</feature>
<dbReference type="STRING" id="36022.A0A061BA02"/>
<evidence type="ECO:0000259" key="9">
    <source>
        <dbReference type="PROSITE" id="PS51382"/>
    </source>
</evidence>
<evidence type="ECO:0000256" key="6">
    <source>
        <dbReference type="SAM" id="MobiDB-lite"/>
    </source>
</evidence>
<proteinExistence type="inferred from homology"/>
<dbReference type="PANTHER" id="PTHR10783">
    <property type="entry name" value="XENOTROPIC AND POLYTROPIC RETROVIRUS RECEPTOR 1-RELATED"/>
    <property type="match status" value="1"/>
</dbReference>
<evidence type="ECO:0000256" key="4">
    <source>
        <dbReference type="ARBA" id="ARBA00022989"/>
    </source>
</evidence>
<organism evidence="10">
    <name type="scientific">Cyberlindnera fabianii</name>
    <name type="common">Yeast</name>
    <name type="synonym">Hansenula fabianii</name>
    <dbReference type="NCBI Taxonomy" id="36022"/>
    <lineage>
        <taxon>Eukaryota</taxon>
        <taxon>Fungi</taxon>
        <taxon>Dikarya</taxon>
        <taxon>Ascomycota</taxon>
        <taxon>Saccharomycotina</taxon>
        <taxon>Saccharomycetes</taxon>
        <taxon>Phaffomycetales</taxon>
        <taxon>Phaffomycetaceae</taxon>
        <taxon>Cyberlindnera</taxon>
    </lineage>
</organism>
<sequence length="858" mass="99913">MKFAEYLKENLVPEWKEKYLDYKGGKKLIKKVAQGSSLGKTRTGTLSAATPSLPLPSSIRLGDFSFKQRKRGDSHGSFELPPAALTPRIDPRQQVLQDELPKNDKTPLLGARRERALRSETPTRTTNTPNDLRRVKSHPATYGGGSISQDGVQLDSLNDTNIREFIEWLDGQLIMIEKFYKEREDHCVTRYLQLQDQMFHLREDKARLIRKKTTMPAEPLKLGFAKTTTKFSTMNKLDLPSLPTGLFKTSKTKSNEQRMDGRRDYESHVHSVPYYVARRQLKAATQEHYRELELLKSYRMLNRTGFRKLLKKFDKRTGQSLSSNYMEKVNDSHFASSDTLDNLLPKVEDMYSANFEEGNRKVAVEKLRTNLAEDKFYTTMFLTGILFGLSIPLLAYSIYLGVHKTKSGELFAGQYLLQIWAGFLLVIFMAICFSVNCYIWARSKVNYRFIFEYNPKTALNYREVAFLPAVLLFGLAIFGWFSFNDFWPERFPARFWPWFFVGFALIVLFLPFNVLMLDSRKWLLITMWRLSLSGFYPVEFKDFLLGDIFCSLSYTMGNISFFFCIYATHWNFTGDSVCPSSRSHLMGFFSALPPIWRFMQCIRRYADSGDWFPHLANMCKYTLTIVYYLTLSVYRIDRDVPSRAAFIFFAIINSVVSSLWDVFMDWSLMQNKYLLRDDLIYPIWFYYFSIITDVILRFQWIFYALFSRQIQQSAVTSFCVAIAEILRRFIWLIIRLENEHITNIHLYRAFREAPLPYTTIERRPSSNHPEEGEETVDDDIIQTVPEDIESGGRYDAVSTNGSNKLRRRNTIINGDIFRSVTRAIVTAHAKDFQRRKPKPGDDDDNSSDEDNSDNDHDS</sequence>
<evidence type="ECO:0000313" key="10">
    <source>
        <dbReference type="EMBL" id="CDR43744.1"/>
    </source>
</evidence>
<reference evidence="10" key="1">
    <citation type="journal article" date="2014" name="Genome Announc.">
        <title>Genome sequence of the yeast Cyberlindnera fabianii (Hansenula fabianii).</title>
        <authorList>
            <person name="Freel K.C."/>
            <person name="Sarilar V."/>
            <person name="Neuveglise C."/>
            <person name="Devillers H."/>
            <person name="Friedrich A."/>
            <person name="Schacherer J."/>
        </authorList>
    </citation>
    <scope>NUCLEOTIDE SEQUENCE</scope>
    <source>
        <strain evidence="10">YJS4271</strain>
    </source>
</reference>
<feature type="transmembrane region" description="Helical" evidence="7">
    <location>
        <begin position="419"/>
        <end position="441"/>
    </location>
</feature>
<keyword evidence="4 7" id="KW-1133">Transmembrane helix</keyword>
<accession>A0A061BA02</accession>
<feature type="compositionally biased region" description="Polar residues" evidence="6">
    <location>
        <begin position="120"/>
        <end position="130"/>
    </location>
</feature>
<feature type="compositionally biased region" description="Basic and acidic residues" evidence="6">
    <location>
        <begin position="99"/>
        <end position="118"/>
    </location>
</feature>
<feature type="compositionally biased region" description="Low complexity" evidence="6">
    <location>
        <begin position="45"/>
        <end position="54"/>
    </location>
</feature>
<feature type="transmembrane region" description="Helical" evidence="7">
    <location>
        <begin position="544"/>
        <end position="566"/>
    </location>
</feature>
<feature type="domain" description="EXS" evidence="8">
    <location>
        <begin position="577"/>
        <end position="767"/>
    </location>
</feature>
<dbReference type="EMBL" id="LK052897">
    <property type="protein sequence ID" value="CDR43744.1"/>
    <property type="molecule type" value="Genomic_DNA"/>
</dbReference>
<dbReference type="InterPro" id="IPR004331">
    <property type="entry name" value="SPX_dom"/>
</dbReference>
<dbReference type="InterPro" id="IPR004342">
    <property type="entry name" value="EXS_C"/>
</dbReference>
<feature type="compositionally biased region" description="Basic and acidic residues" evidence="6">
    <location>
        <begin position="828"/>
        <end position="840"/>
    </location>
</feature>
<dbReference type="GO" id="GO:0000822">
    <property type="term" value="F:inositol hexakisphosphate binding"/>
    <property type="evidence" value="ECO:0007669"/>
    <property type="project" value="TreeGrafter"/>
</dbReference>
<feature type="region of interest" description="Disordered" evidence="6">
    <location>
        <begin position="34"/>
        <end position="54"/>
    </location>
</feature>
<dbReference type="PROSITE" id="PS51382">
    <property type="entry name" value="SPX"/>
    <property type="match status" value="1"/>
</dbReference>
<dbReference type="AlphaFoldDB" id="A0A061BA02"/>
<feature type="transmembrane region" description="Helical" evidence="7">
    <location>
        <begin position="495"/>
        <end position="515"/>
    </location>
</feature>
<feature type="transmembrane region" description="Helical" evidence="7">
    <location>
        <begin position="644"/>
        <end position="663"/>
    </location>
</feature>
<keyword evidence="5 7" id="KW-0472">Membrane</keyword>
<feature type="domain" description="SPX" evidence="9">
    <location>
        <begin position="1"/>
        <end position="327"/>
    </location>
</feature>
<dbReference type="VEuPathDB" id="FungiDB:BON22_4732"/>
<dbReference type="EMBL" id="MPUK01000011">
    <property type="protein sequence ID" value="ONH65462.1"/>
    <property type="molecule type" value="Genomic_DNA"/>
</dbReference>
<dbReference type="GO" id="GO:0005886">
    <property type="term" value="C:plasma membrane"/>
    <property type="evidence" value="ECO:0007669"/>
    <property type="project" value="TreeGrafter"/>
</dbReference>
<dbReference type="PROSITE" id="PS51380">
    <property type="entry name" value="EXS"/>
    <property type="match status" value="1"/>
</dbReference>
<evidence type="ECO:0000256" key="2">
    <source>
        <dbReference type="ARBA" id="ARBA00009665"/>
    </source>
</evidence>
<feature type="transmembrane region" description="Helical" evidence="7">
    <location>
        <begin position="464"/>
        <end position="483"/>
    </location>
</feature>
<feature type="region of interest" description="Disordered" evidence="6">
    <location>
        <begin position="70"/>
        <end position="136"/>
    </location>
</feature>
<reference evidence="12" key="2">
    <citation type="journal article" date="2017" name="Genome Announc.">
        <title>Genome sequences of Cyberlindnera fabianii 65, Pichia kudriavzevii 129, and Saccharomyces cerevisiae 131 isolated from fermented masau fruits in Zimbabwe.</title>
        <authorList>
            <person name="van Rijswijck I.M.H."/>
            <person name="Derks M.F.L."/>
            <person name="Abee T."/>
            <person name="de Ridder D."/>
            <person name="Smid E.J."/>
        </authorList>
    </citation>
    <scope>NUCLEOTIDE SEQUENCE [LARGE SCALE GENOMIC DNA]</scope>
    <source>
        <strain evidence="12">65</strain>
    </source>
</reference>
<dbReference type="CDD" id="cd14475">
    <property type="entry name" value="SPX_SYG1_like"/>
    <property type="match status" value="1"/>
</dbReference>
<keyword evidence="12" id="KW-1185">Reference proteome</keyword>